<evidence type="ECO:0000256" key="2">
    <source>
        <dbReference type="ARBA" id="ARBA00022723"/>
    </source>
</evidence>
<dbReference type="Proteomes" id="UP000481033">
    <property type="component" value="Unassembled WGS sequence"/>
</dbReference>
<reference evidence="7 8" key="1">
    <citation type="journal article" date="2020" name="Microb. Ecol.">
        <title>Ecogenomics of the Marine Benthic Filamentous Cyanobacterium Adonisia.</title>
        <authorList>
            <person name="Walter J.M."/>
            <person name="Coutinho F.H."/>
            <person name="Leomil L."/>
            <person name="Hargreaves P.I."/>
            <person name="Campeao M.E."/>
            <person name="Vieira V.V."/>
            <person name="Silva B.S."/>
            <person name="Fistarol G.O."/>
            <person name="Salomon P.S."/>
            <person name="Sawabe T."/>
            <person name="Mino S."/>
            <person name="Hosokawa M."/>
            <person name="Miyashita H."/>
            <person name="Maruyama F."/>
            <person name="van Verk M.C."/>
            <person name="Dutilh B.E."/>
            <person name="Thompson C.C."/>
            <person name="Thompson F.L."/>
        </authorList>
    </citation>
    <scope>NUCLEOTIDE SEQUENCE [LARGE SCALE GENOMIC DNA]</scope>
    <source>
        <strain evidence="7 8">CCMR0081</strain>
    </source>
</reference>
<evidence type="ECO:0000313" key="7">
    <source>
        <dbReference type="EMBL" id="NEZ56816.1"/>
    </source>
</evidence>
<dbReference type="Gene3D" id="3.40.140.10">
    <property type="entry name" value="Cytidine Deaminase, domain 2"/>
    <property type="match status" value="1"/>
</dbReference>
<evidence type="ECO:0000256" key="1">
    <source>
        <dbReference type="ARBA" id="ARBA00022670"/>
    </source>
</evidence>
<proteinExistence type="predicted"/>
<dbReference type="InterPro" id="IPR051929">
    <property type="entry name" value="VirAsm_ModProt"/>
</dbReference>
<keyword evidence="2" id="KW-0479">Metal-binding</keyword>
<dbReference type="SUPFAM" id="SSF102712">
    <property type="entry name" value="JAB1/MPN domain"/>
    <property type="match status" value="1"/>
</dbReference>
<dbReference type="Pfam" id="PF14464">
    <property type="entry name" value="Prok-JAB"/>
    <property type="match status" value="1"/>
</dbReference>
<evidence type="ECO:0000256" key="5">
    <source>
        <dbReference type="ARBA" id="ARBA00023049"/>
    </source>
</evidence>
<keyword evidence="4" id="KW-0862">Zinc</keyword>
<evidence type="ECO:0000313" key="8">
    <source>
        <dbReference type="Proteomes" id="UP000481033"/>
    </source>
</evidence>
<dbReference type="FunFam" id="3.40.140.10:FF:000085">
    <property type="entry name" value="Mov34/MPN/PAD-1 family protein"/>
    <property type="match status" value="1"/>
</dbReference>
<dbReference type="InterPro" id="IPR028090">
    <property type="entry name" value="JAB_dom_prok"/>
</dbReference>
<dbReference type="CDD" id="cd08070">
    <property type="entry name" value="MPN_like"/>
    <property type="match status" value="1"/>
</dbReference>
<dbReference type="PANTHER" id="PTHR34858:SF1">
    <property type="entry name" value="CYSO-CYSTEINE PEPTIDASE"/>
    <property type="match status" value="1"/>
</dbReference>
<name>A0A6M0RKU1_9CYAN</name>
<dbReference type="AlphaFoldDB" id="A0A6M0RKU1"/>
<gene>
    <name evidence="7" type="ORF">DXZ20_14230</name>
</gene>
<dbReference type="GO" id="GO:0006508">
    <property type="term" value="P:proteolysis"/>
    <property type="evidence" value="ECO:0007669"/>
    <property type="project" value="UniProtKB-KW"/>
</dbReference>
<keyword evidence="8" id="KW-1185">Reference proteome</keyword>
<feature type="domain" description="JAB1/MPN/MOV34 metalloenzyme" evidence="6">
    <location>
        <begin position="2"/>
        <end position="160"/>
    </location>
</feature>
<keyword evidence="1" id="KW-0645">Protease</keyword>
<comment type="caution">
    <text evidence="7">The sequence shown here is derived from an EMBL/GenBank/DDBJ whole genome shotgun (WGS) entry which is preliminary data.</text>
</comment>
<dbReference type="SMART" id="SM00232">
    <property type="entry name" value="JAB_MPN"/>
    <property type="match status" value="1"/>
</dbReference>
<dbReference type="PANTHER" id="PTHR34858">
    <property type="entry name" value="CYSO-CYSTEINE PEPTIDASE"/>
    <property type="match status" value="1"/>
</dbReference>
<sequence>MALILTQEHIERMQTHAEQAYPHEGCGLLVGTFDAATDQKTLANVVLLDNAWSADVAVALAERGQGDSAAMTKTRRYWIDPKDLFETQRQAREEGLSIIGVYHSHTDADAVPSQCDRDLAWPAYAYIIVPVRNGIAVDIRNWQLDNNHQFQPEPFKIVPASAAKDRMPRLSS</sequence>
<dbReference type="GO" id="GO:0008270">
    <property type="term" value="F:zinc ion binding"/>
    <property type="evidence" value="ECO:0007669"/>
    <property type="project" value="TreeGrafter"/>
</dbReference>
<evidence type="ECO:0000256" key="4">
    <source>
        <dbReference type="ARBA" id="ARBA00022833"/>
    </source>
</evidence>
<evidence type="ECO:0000256" key="3">
    <source>
        <dbReference type="ARBA" id="ARBA00022801"/>
    </source>
</evidence>
<dbReference type="RefSeq" id="WP_348918638.1">
    <property type="nucleotide sequence ID" value="NZ_QXHD01000004.1"/>
</dbReference>
<dbReference type="InterPro" id="IPR000555">
    <property type="entry name" value="JAMM/MPN+_dom"/>
</dbReference>
<keyword evidence="3" id="KW-0378">Hydrolase</keyword>
<dbReference type="GO" id="GO:0008235">
    <property type="term" value="F:metalloexopeptidase activity"/>
    <property type="evidence" value="ECO:0007669"/>
    <property type="project" value="TreeGrafter"/>
</dbReference>
<protein>
    <submittedName>
        <fullName evidence="7">M67 family peptidase</fullName>
    </submittedName>
</protein>
<keyword evidence="5" id="KW-0482">Metalloprotease</keyword>
<evidence type="ECO:0000259" key="6">
    <source>
        <dbReference type="SMART" id="SM00232"/>
    </source>
</evidence>
<dbReference type="EMBL" id="QXHD01000004">
    <property type="protein sequence ID" value="NEZ56816.1"/>
    <property type="molecule type" value="Genomic_DNA"/>
</dbReference>
<accession>A0A6M0RKU1</accession>
<organism evidence="7 8">
    <name type="scientific">Adonisia turfae CCMR0081</name>
    <dbReference type="NCBI Taxonomy" id="2292702"/>
    <lineage>
        <taxon>Bacteria</taxon>
        <taxon>Bacillati</taxon>
        <taxon>Cyanobacteriota</taxon>
        <taxon>Adonisia</taxon>
        <taxon>Adonisia turfae</taxon>
    </lineage>
</organism>